<dbReference type="EMBL" id="JAVRRA010024621">
    <property type="protein sequence ID" value="KAK5131980.1"/>
    <property type="molecule type" value="Genomic_DNA"/>
</dbReference>
<comment type="caution">
    <text evidence="2">The sequence shown here is derived from an EMBL/GenBank/DDBJ whole genome shotgun (WGS) entry which is preliminary data.</text>
</comment>
<sequence>MANSSASSSGAGQSAQSNSDEIDMAQIAKSRKLKDAVLKMENAMWRVKALDETGTSSPNG</sequence>
<feature type="region of interest" description="Disordered" evidence="1">
    <location>
        <begin position="1"/>
        <end position="23"/>
    </location>
</feature>
<protein>
    <submittedName>
        <fullName evidence="2">Uncharacterized protein</fullName>
    </submittedName>
</protein>
<gene>
    <name evidence="2" type="ORF">LTR16_000201</name>
</gene>
<evidence type="ECO:0000313" key="3">
    <source>
        <dbReference type="Proteomes" id="UP001357485"/>
    </source>
</evidence>
<organism evidence="2 3">
    <name type="scientific">Cryomyces antarcticus</name>
    <dbReference type="NCBI Taxonomy" id="329879"/>
    <lineage>
        <taxon>Eukaryota</taxon>
        <taxon>Fungi</taxon>
        <taxon>Dikarya</taxon>
        <taxon>Ascomycota</taxon>
        <taxon>Pezizomycotina</taxon>
        <taxon>Dothideomycetes</taxon>
        <taxon>Dothideomycetes incertae sedis</taxon>
        <taxon>Cryomyces</taxon>
    </lineage>
</organism>
<feature type="compositionally biased region" description="Low complexity" evidence="1">
    <location>
        <begin position="1"/>
        <end position="19"/>
    </location>
</feature>
<proteinExistence type="predicted"/>
<reference evidence="2 3" key="1">
    <citation type="submission" date="2023-08" db="EMBL/GenBank/DDBJ databases">
        <title>Black Yeasts Isolated from many extreme environments.</title>
        <authorList>
            <person name="Coleine C."/>
            <person name="Stajich J.E."/>
            <person name="Selbmann L."/>
        </authorList>
    </citation>
    <scope>NUCLEOTIDE SEQUENCE [LARGE SCALE GENOMIC DNA]</scope>
    <source>
        <strain evidence="2 3">CCFEE 536</strain>
    </source>
</reference>
<name>A0ABR0KUV6_9PEZI</name>
<dbReference type="Proteomes" id="UP001357485">
    <property type="component" value="Unassembled WGS sequence"/>
</dbReference>
<evidence type="ECO:0000313" key="2">
    <source>
        <dbReference type="EMBL" id="KAK5131980.1"/>
    </source>
</evidence>
<evidence type="ECO:0000256" key="1">
    <source>
        <dbReference type="SAM" id="MobiDB-lite"/>
    </source>
</evidence>
<accession>A0ABR0KUV6</accession>
<keyword evidence="3" id="KW-1185">Reference proteome</keyword>